<evidence type="ECO:0000256" key="4">
    <source>
        <dbReference type="ARBA" id="ARBA00022980"/>
    </source>
</evidence>
<dbReference type="EMBL" id="MHVH01000006">
    <property type="protein sequence ID" value="OHA90024.1"/>
    <property type="molecule type" value="Genomic_DNA"/>
</dbReference>
<dbReference type="Gene3D" id="1.20.58.110">
    <property type="entry name" value="Ribosomal protein S20"/>
    <property type="match status" value="1"/>
</dbReference>
<dbReference type="GO" id="GO:0006412">
    <property type="term" value="P:translation"/>
    <property type="evidence" value="ECO:0007669"/>
    <property type="project" value="UniProtKB-UniRule"/>
</dbReference>
<dbReference type="Pfam" id="PF01649">
    <property type="entry name" value="Ribosomal_S20p"/>
    <property type="match status" value="1"/>
</dbReference>
<dbReference type="InterPro" id="IPR002583">
    <property type="entry name" value="Ribosomal_bS20"/>
</dbReference>
<dbReference type="GO" id="GO:0070181">
    <property type="term" value="F:small ribosomal subunit rRNA binding"/>
    <property type="evidence" value="ECO:0007669"/>
    <property type="project" value="TreeGrafter"/>
</dbReference>
<evidence type="ECO:0000256" key="3">
    <source>
        <dbReference type="ARBA" id="ARBA00022884"/>
    </source>
</evidence>
<evidence type="ECO:0000256" key="5">
    <source>
        <dbReference type="ARBA" id="ARBA00023274"/>
    </source>
</evidence>
<evidence type="ECO:0000256" key="7">
    <source>
        <dbReference type="HAMAP-Rule" id="MF_00500"/>
    </source>
</evidence>
<evidence type="ECO:0000256" key="6">
    <source>
        <dbReference type="ARBA" id="ARBA00035136"/>
    </source>
</evidence>
<dbReference type="Proteomes" id="UP000178107">
    <property type="component" value="Unassembled WGS sequence"/>
</dbReference>
<keyword evidence="5 7" id="KW-0687">Ribonucleoprotein</keyword>
<organism evidence="9 10">
    <name type="scientific">Candidatus Zambryskibacteria bacterium RIFCSPHIGHO2_01_FULL_46_25</name>
    <dbReference type="NCBI Taxonomy" id="1802738"/>
    <lineage>
        <taxon>Bacteria</taxon>
        <taxon>Candidatus Zambryskiibacteriota</taxon>
    </lineage>
</organism>
<gene>
    <name evidence="7" type="primary">rpsT</name>
    <name evidence="9" type="ORF">A2838_00080</name>
</gene>
<protein>
    <recommendedName>
        <fullName evidence="6 7">Small ribosomal subunit protein bS20</fullName>
    </recommendedName>
</protein>
<accession>A0A1G2SYF8</accession>
<keyword evidence="2 7" id="KW-0699">rRNA-binding</keyword>
<comment type="function">
    <text evidence="7">Binds directly to 16S ribosomal RNA.</text>
</comment>
<dbReference type="HAMAP" id="MF_00500">
    <property type="entry name" value="Ribosomal_bS20"/>
    <property type="match status" value="1"/>
</dbReference>
<dbReference type="NCBIfam" id="TIGR00029">
    <property type="entry name" value="S20"/>
    <property type="match status" value="1"/>
</dbReference>
<sequence length="87" mass="9733">MPITRGAKKAHRASLKKRVFNLRRKDAVSKVVKSLKKLVLAGDKKAAQALMPILQKAFDKAVKSHTLNKNTASRKKSRLSKLVRKLS</sequence>
<comment type="caution">
    <text evidence="9">The sequence shown here is derived from an EMBL/GenBank/DDBJ whole genome shotgun (WGS) entry which is preliminary data.</text>
</comment>
<evidence type="ECO:0000313" key="10">
    <source>
        <dbReference type="Proteomes" id="UP000178107"/>
    </source>
</evidence>
<feature type="region of interest" description="Disordered" evidence="8">
    <location>
        <begin position="66"/>
        <end position="87"/>
    </location>
</feature>
<evidence type="ECO:0000256" key="1">
    <source>
        <dbReference type="ARBA" id="ARBA00007634"/>
    </source>
</evidence>
<feature type="compositionally biased region" description="Basic residues" evidence="8">
    <location>
        <begin position="72"/>
        <end position="87"/>
    </location>
</feature>
<keyword evidence="3 7" id="KW-0694">RNA-binding</keyword>
<dbReference type="GO" id="GO:0003735">
    <property type="term" value="F:structural constituent of ribosome"/>
    <property type="evidence" value="ECO:0007669"/>
    <property type="project" value="InterPro"/>
</dbReference>
<keyword evidence="4 7" id="KW-0689">Ribosomal protein</keyword>
<proteinExistence type="inferred from homology"/>
<dbReference type="SUPFAM" id="SSF46992">
    <property type="entry name" value="Ribosomal protein S20"/>
    <property type="match status" value="1"/>
</dbReference>
<name>A0A1G2SYF8_9BACT</name>
<evidence type="ECO:0000256" key="8">
    <source>
        <dbReference type="SAM" id="MobiDB-lite"/>
    </source>
</evidence>
<dbReference type="InterPro" id="IPR036510">
    <property type="entry name" value="Ribosomal_bS20_sf"/>
</dbReference>
<evidence type="ECO:0000313" key="9">
    <source>
        <dbReference type="EMBL" id="OHA90024.1"/>
    </source>
</evidence>
<dbReference type="AlphaFoldDB" id="A0A1G2SYF8"/>
<dbReference type="GO" id="GO:0015935">
    <property type="term" value="C:small ribosomal subunit"/>
    <property type="evidence" value="ECO:0007669"/>
    <property type="project" value="TreeGrafter"/>
</dbReference>
<evidence type="ECO:0000256" key="2">
    <source>
        <dbReference type="ARBA" id="ARBA00022730"/>
    </source>
</evidence>
<reference evidence="9 10" key="1">
    <citation type="journal article" date="2016" name="Nat. Commun.">
        <title>Thousands of microbial genomes shed light on interconnected biogeochemical processes in an aquifer system.</title>
        <authorList>
            <person name="Anantharaman K."/>
            <person name="Brown C.T."/>
            <person name="Hug L.A."/>
            <person name="Sharon I."/>
            <person name="Castelle C.J."/>
            <person name="Probst A.J."/>
            <person name="Thomas B.C."/>
            <person name="Singh A."/>
            <person name="Wilkins M.J."/>
            <person name="Karaoz U."/>
            <person name="Brodie E.L."/>
            <person name="Williams K.H."/>
            <person name="Hubbard S.S."/>
            <person name="Banfield J.F."/>
        </authorList>
    </citation>
    <scope>NUCLEOTIDE SEQUENCE [LARGE SCALE GENOMIC DNA]</scope>
</reference>
<dbReference type="PANTHER" id="PTHR33398:SF1">
    <property type="entry name" value="SMALL RIBOSOMAL SUBUNIT PROTEIN BS20C"/>
    <property type="match status" value="1"/>
</dbReference>
<comment type="similarity">
    <text evidence="1 7">Belongs to the bacterial ribosomal protein bS20 family.</text>
</comment>
<dbReference type="PANTHER" id="PTHR33398">
    <property type="entry name" value="30S RIBOSOMAL PROTEIN S20"/>
    <property type="match status" value="1"/>
</dbReference>